<dbReference type="SUPFAM" id="SSF46689">
    <property type="entry name" value="Homeodomain-like"/>
    <property type="match status" value="1"/>
</dbReference>
<feature type="DNA-binding region" description="H-T-H motif" evidence="2">
    <location>
        <begin position="29"/>
        <end position="48"/>
    </location>
</feature>
<gene>
    <name evidence="4" type="ORF">AUF17_03700</name>
</gene>
<comment type="caution">
    <text evidence="4">The sequence shown here is derived from an EMBL/GenBank/DDBJ whole genome shotgun (WGS) entry which is preliminary data.</text>
</comment>
<reference evidence="4 5" key="1">
    <citation type="submission" date="2017-10" db="EMBL/GenBank/DDBJ databases">
        <title>FDA dAtabase for Regulatory Grade micrObial Sequences (FDA-ARGOS): Supporting development and validation of Infectious Disease Dx tests.</title>
        <authorList>
            <person name="Campos J."/>
            <person name="Goldberg B."/>
            <person name="Tallon L.J."/>
            <person name="Sadzewicz L."/>
            <person name="Sengamalay N."/>
            <person name="Ott S."/>
            <person name="Godinez A."/>
            <person name="Nagaraj S."/>
            <person name="Vyas G."/>
            <person name="Aluvathingal J."/>
            <person name="Nadendla S."/>
            <person name="Geyer C."/>
            <person name="Nandy P."/>
            <person name="Hobson J."/>
            <person name="Sichtig H."/>
        </authorList>
    </citation>
    <scope>NUCLEOTIDE SEQUENCE [LARGE SCALE GENOMIC DNA]</scope>
    <source>
        <strain evidence="4 5">FDAARGOS_185</strain>
    </source>
</reference>
<feature type="domain" description="HTH tetR-type" evidence="3">
    <location>
        <begin position="6"/>
        <end position="66"/>
    </location>
</feature>
<dbReference type="Proteomes" id="UP000316316">
    <property type="component" value="Unassembled WGS sequence"/>
</dbReference>
<sequence>MDRRKRKTQTTITAVFYQLLTKKSYEEISVSQICQVADINRGTFYLHFIDKDDLLEKSIAYEMQKLVEYCEDNGETNSQRKLGKTFEYITDHREQLKRLVHADKQGFFAQYQIDYLMEQLTDHSYLTSIFYANGIVGLLEHYLMSDVSEKEILQELDKITKSFH</sequence>
<dbReference type="Pfam" id="PF00440">
    <property type="entry name" value="TetR_N"/>
    <property type="match status" value="1"/>
</dbReference>
<evidence type="ECO:0000313" key="4">
    <source>
        <dbReference type="EMBL" id="TRZ33227.1"/>
    </source>
</evidence>
<name>A0A2N8PXQ2_ENTAV</name>
<dbReference type="InterPro" id="IPR009057">
    <property type="entry name" value="Homeodomain-like_sf"/>
</dbReference>
<dbReference type="GO" id="GO:0003677">
    <property type="term" value="F:DNA binding"/>
    <property type="evidence" value="ECO:0007669"/>
    <property type="project" value="UniProtKB-UniRule"/>
</dbReference>
<dbReference type="PROSITE" id="PS50977">
    <property type="entry name" value="HTH_TETR_2"/>
    <property type="match status" value="1"/>
</dbReference>
<dbReference type="InterPro" id="IPR050624">
    <property type="entry name" value="HTH-type_Tx_Regulator"/>
</dbReference>
<dbReference type="AlphaFoldDB" id="A0A2N8PXQ2"/>
<dbReference type="GeneID" id="69568745"/>
<dbReference type="RefSeq" id="WP_049220155.1">
    <property type="nucleotide sequence ID" value="NZ_CABGUH010000002.1"/>
</dbReference>
<dbReference type="InterPro" id="IPR023772">
    <property type="entry name" value="DNA-bd_HTH_TetR-type_CS"/>
</dbReference>
<dbReference type="InterPro" id="IPR001647">
    <property type="entry name" value="HTH_TetR"/>
</dbReference>
<dbReference type="PANTHER" id="PTHR43479">
    <property type="entry name" value="ACREF/ENVCD OPERON REPRESSOR-RELATED"/>
    <property type="match status" value="1"/>
</dbReference>
<dbReference type="Gene3D" id="1.10.357.10">
    <property type="entry name" value="Tetracycline Repressor, domain 2"/>
    <property type="match status" value="1"/>
</dbReference>
<evidence type="ECO:0000313" key="5">
    <source>
        <dbReference type="Proteomes" id="UP000316316"/>
    </source>
</evidence>
<dbReference type="EMBL" id="PDXQ01000001">
    <property type="protein sequence ID" value="TRZ33227.1"/>
    <property type="molecule type" value="Genomic_DNA"/>
</dbReference>
<dbReference type="PROSITE" id="PS01081">
    <property type="entry name" value="HTH_TETR_1"/>
    <property type="match status" value="1"/>
</dbReference>
<organism evidence="4 5">
    <name type="scientific">Enterococcus avium</name>
    <name type="common">Streptococcus avium</name>
    <dbReference type="NCBI Taxonomy" id="33945"/>
    <lineage>
        <taxon>Bacteria</taxon>
        <taxon>Bacillati</taxon>
        <taxon>Bacillota</taxon>
        <taxon>Bacilli</taxon>
        <taxon>Lactobacillales</taxon>
        <taxon>Enterococcaceae</taxon>
        <taxon>Enterococcus</taxon>
    </lineage>
</organism>
<protein>
    <submittedName>
        <fullName evidence="4">TetR/AcrR family transcriptional regulator</fullName>
    </submittedName>
</protein>
<accession>A0A2N8PXQ2</accession>
<evidence type="ECO:0000256" key="2">
    <source>
        <dbReference type="PROSITE-ProRule" id="PRU00335"/>
    </source>
</evidence>
<evidence type="ECO:0000259" key="3">
    <source>
        <dbReference type="PROSITE" id="PS50977"/>
    </source>
</evidence>
<dbReference type="PANTHER" id="PTHR43479:SF7">
    <property type="entry name" value="TETR-FAMILY TRANSCRIPTIONAL REGULATOR"/>
    <property type="match status" value="1"/>
</dbReference>
<proteinExistence type="predicted"/>
<evidence type="ECO:0000256" key="1">
    <source>
        <dbReference type="ARBA" id="ARBA00023125"/>
    </source>
</evidence>
<keyword evidence="1 2" id="KW-0238">DNA-binding</keyword>